<name>A0A9N9Y4Z9_9HYPO</name>
<dbReference type="GO" id="GO:0016491">
    <property type="term" value="F:oxidoreductase activity"/>
    <property type="evidence" value="ECO:0007669"/>
    <property type="project" value="TreeGrafter"/>
</dbReference>
<dbReference type="AlphaFoldDB" id="A0A9N9Y4Z9"/>
<dbReference type="PANTHER" id="PTHR12697">
    <property type="entry name" value="PBS LYASE HEAT-LIKE PROTEIN"/>
    <property type="match status" value="1"/>
</dbReference>
<dbReference type="InterPro" id="IPR011989">
    <property type="entry name" value="ARM-like"/>
</dbReference>
<dbReference type="InterPro" id="IPR016024">
    <property type="entry name" value="ARM-type_fold"/>
</dbReference>
<proteinExistence type="predicted"/>
<evidence type="ECO:0008006" key="3">
    <source>
        <dbReference type="Google" id="ProtNLM"/>
    </source>
</evidence>
<dbReference type="Pfam" id="PF13646">
    <property type="entry name" value="HEAT_2"/>
    <property type="match status" value="2"/>
</dbReference>
<dbReference type="EMBL" id="CABFNO020001541">
    <property type="protein sequence ID" value="CAG9997067.1"/>
    <property type="molecule type" value="Genomic_DNA"/>
</dbReference>
<accession>A0A9N9Y4Z9</accession>
<keyword evidence="2" id="KW-1185">Reference proteome</keyword>
<evidence type="ECO:0000313" key="2">
    <source>
        <dbReference type="Proteomes" id="UP000754883"/>
    </source>
</evidence>
<dbReference type="Gene3D" id="1.25.10.10">
    <property type="entry name" value="Leucine-rich Repeat Variant"/>
    <property type="match status" value="2"/>
</dbReference>
<sequence length="453" mass="50078">MQLAALDALARQSSLPEDKLLSIQGFLESQEEYVRDAAFTVIGSQKKLSDCILSAIAAAFIDNRDGPGYGGALEILGNQSTLPLDIIRSLVNSVEFQHMDMKRNVFGVLSKQSNLPEDILRVFLAHLASPLTGTRKPAIVAIRNQPELPPSIYDGILSLLESSDQWCRWAAASALGGKGVLPKQARLRLRERLNDGKAIVRKAATLSLGRQSDLSNDDLWRIVKNLEDGEHDVRQAAALVLRNHPNLPNTILQYVKSLLEDEESYVRHAAVQALGGHPNLSQDLLLSIVERTSDEDRGVVASAMAALGGQATLSEETLRLLIKNLQNSGRCKDVRQGAISILNNSPANASIKLSELSTFPLLMKQDAFRVGATSSDNVDLRETFMSLLIQCSESHLAWYIHEGKSCIETRSGVQRLALENEERFRRAIEAHRKLFRMPEIRTGKVTLFMLYPK</sequence>
<dbReference type="OrthoDB" id="427518at2759"/>
<protein>
    <recommendedName>
        <fullName evidence="3">HEAT repeat domain-containing protein</fullName>
    </recommendedName>
</protein>
<dbReference type="SUPFAM" id="SSF48371">
    <property type="entry name" value="ARM repeat"/>
    <property type="match status" value="2"/>
</dbReference>
<organism evidence="1 2">
    <name type="scientific">Clonostachys byssicola</name>
    <dbReference type="NCBI Taxonomy" id="160290"/>
    <lineage>
        <taxon>Eukaryota</taxon>
        <taxon>Fungi</taxon>
        <taxon>Dikarya</taxon>
        <taxon>Ascomycota</taxon>
        <taxon>Pezizomycotina</taxon>
        <taxon>Sordariomycetes</taxon>
        <taxon>Hypocreomycetidae</taxon>
        <taxon>Hypocreales</taxon>
        <taxon>Bionectriaceae</taxon>
        <taxon>Clonostachys</taxon>
    </lineage>
</organism>
<reference evidence="1" key="1">
    <citation type="submission" date="2021-10" db="EMBL/GenBank/DDBJ databases">
        <authorList>
            <person name="Piombo E."/>
        </authorList>
    </citation>
    <scope>NUCLEOTIDE SEQUENCE</scope>
</reference>
<evidence type="ECO:0000313" key="1">
    <source>
        <dbReference type="EMBL" id="CAG9997067.1"/>
    </source>
</evidence>
<comment type="caution">
    <text evidence="1">The sequence shown here is derived from an EMBL/GenBank/DDBJ whole genome shotgun (WGS) entry which is preliminary data.</text>
</comment>
<dbReference type="Proteomes" id="UP000754883">
    <property type="component" value="Unassembled WGS sequence"/>
</dbReference>
<dbReference type="PANTHER" id="PTHR12697:SF5">
    <property type="entry name" value="DEOXYHYPUSINE HYDROXYLASE"/>
    <property type="match status" value="1"/>
</dbReference>
<gene>
    <name evidence="1" type="ORF">CBYS24578_00016055</name>
</gene>